<evidence type="ECO:0000313" key="3">
    <source>
        <dbReference type="Proteomes" id="UP000800038"/>
    </source>
</evidence>
<protein>
    <submittedName>
        <fullName evidence="2">Uncharacterized protein</fullName>
    </submittedName>
</protein>
<keyword evidence="3" id="KW-1185">Reference proteome</keyword>
<sequence>MTAIVYPLEPSYAPIPQAEQQNELHQPQQTPLANMASLPPAPTTAVQEQRPFSSRQKQIGATAMIFGHIFLAYRARRCDDRRGVMITEHQNAQGL</sequence>
<gene>
    <name evidence="2" type="ORF">EJ02DRAFT_449673</name>
</gene>
<dbReference type="AlphaFoldDB" id="A0A6A5TF14"/>
<organism evidence="2 3">
    <name type="scientific">Clathrospora elynae</name>
    <dbReference type="NCBI Taxonomy" id="706981"/>
    <lineage>
        <taxon>Eukaryota</taxon>
        <taxon>Fungi</taxon>
        <taxon>Dikarya</taxon>
        <taxon>Ascomycota</taxon>
        <taxon>Pezizomycotina</taxon>
        <taxon>Dothideomycetes</taxon>
        <taxon>Pleosporomycetidae</taxon>
        <taxon>Pleosporales</taxon>
        <taxon>Diademaceae</taxon>
        <taxon>Clathrospora</taxon>
    </lineage>
</organism>
<accession>A0A6A5TF14</accession>
<reference evidence="2" key="1">
    <citation type="journal article" date="2020" name="Stud. Mycol.">
        <title>101 Dothideomycetes genomes: a test case for predicting lifestyles and emergence of pathogens.</title>
        <authorList>
            <person name="Haridas S."/>
            <person name="Albert R."/>
            <person name="Binder M."/>
            <person name="Bloem J."/>
            <person name="Labutti K."/>
            <person name="Salamov A."/>
            <person name="Andreopoulos B."/>
            <person name="Baker S."/>
            <person name="Barry K."/>
            <person name="Bills G."/>
            <person name="Bluhm B."/>
            <person name="Cannon C."/>
            <person name="Castanera R."/>
            <person name="Culley D."/>
            <person name="Daum C."/>
            <person name="Ezra D."/>
            <person name="Gonzalez J."/>
            <person name="Henrissat B."/>
            <person name="Kuo A."/>
            <person name="Liang C."/>
            <person name="Lipzen A."/>
            <person name="Lutzoni F."/>
            <person name="Magnuson J."/>
            <person name="Mondo S."/>
            <person name="Nolan M."/>
            <person name="Ohm R."/>
            <person name="Pangilinan J."/>
            <person name="Park H.-J."/>
            <person name="Ramirez L."/>
            <person name="Alfaro M."/>
            <person name="Sun H."/>
            <person name="Tritt A."/>
            <person name="Yoshinaga Y."/>
            <person name="Zwiers L.-H."/>
            <person name="Turgeon B."/>
            <person name="Goodwin S."/>
            <person name="Spatafora J."/>
            <person name="Crous P."/>
            <person name="Grigoriev I."/>
        </authorList>
    </citation>
    <scope>NUCLEOTIDE SEQUENCE</scope>
    <source>
        <strain evidence="2">CBS 161.51</strain>
    </source>
</reference>
<feature type="region of interest" description="Disordered" evidence="1">
    <location>
        <begin position="19"/>
        <end position="55"/>
    </location>
</feature>
<feature type="compositionally biased region" description="Polar residues" evidence="1">
    <location>
        <begin position="44"/>
        <end position="55"/>
    </location>
</feature>
<evidence type="ECO:0000313" key="2">
    <source>
        <dbReference type="EMBL" id="KAF1947497.1"/>
    </source>
</evidence>
<dbReference type="EMBL" id="ML975998">
    <property type="protein sequence ID" value="KAF1947497.1"/>
    <property type="molecule type" value="Genomic_DNA"/>
</dbReference>
<feature type="compositionally biased region" description="Polar residues" evidence="1">
    <location>
        <begin position="19"/>
        <end position="32"/>
    </location>
</feature>
<evidence type="ECO:0000256" key="1">
    <source>
        <dbReference type="SAM" id="MobiDB-lite"/>
    </source>
</evidence>
<dbReference type="Proteomes" id="UP000800038">
    <property type="component" value="Unassembled WGS sequence"/>
</dbReference>
<proteinExistence type="predicted"/>
<name>A0A6A5TF14_9PLEO</name>